<name>L0JVF5_9EURY</name>
<feature type="region of interest" description="Disordered" evidence="1">
    <location>
        <begin position="123"/>
        <end position="154"/>
    </location>
</feature>
<reference evidence="3 4" key="1">
    <citation type="submission" date="2012-11" db="EMBL/GenBank/DDBJ databases">
        <title>FINISHED of Natronococcus occultus SP4, DSM 3396.</title>
        <authorList>
            <consortium name="DOE Joint Genome Institute"/>
            <person name="Eisen J."/>
            <person name="Huntemann M."/>
            <person name="Wei C.-L."/>
            <person name="Han J."/>
            <person name="Detter J.C."/>
            <person name="Han C."/>
            <person name="Tapia R."/>
            <person name="Chen A."/>
            <person name="Kyrpides N."/>
            <person name="Mavromatis K."/>
            <person name="Markowitz V."/>
            <person name="Szeto E."/>
            <person name="Ivanova N."/>
            <person name="Mikhailova N."/>
            <person name="Ovchinnikova G."/>
            <person name="Pagani I."/>
            <person name="Pati A."/>
            <person name="Goodwin L."/>
            <person name="Nordberg H.P."/>
            <person name="Cantor M.N."/>
            <person name="Hua S.X."/>
            <person name="Woyke T."/>
            <person name="Eisen J."/>
            <person name="Klenk H.-P."/>
            <person name="Klenk H.-P."/>
        </authorList>
    </citation>
    <scope>NUCLEOTIDE SEQUENCE [LARGE SCALE GENOMIC DNA]</scope>
    <source>
        <strain evidence="3 4">SP4</strain>
    </source>
</reference>
<feature type="transmembrane region" description="Helical" evidence="2">
    <location>
        <begin position="271"/>
        <end position="289"/>
    </location>
</feature>
<evidence type="ECO:0000313" key="3">
    <source>
        <dbReference type="EMBL" id="AGB37012.1"/>
    </source>
</evidence>
<feature type="compositionally biased region" description="Acidic residues" evidence="1">
    <location>
        <begin position="57"/>
        <end position="68"/>
    </location>
</feature>
<accession>L0JVF5</accession>
<dbReference type="Proteomes" id="UP000010878">
    <property type="component" value="Chromosome"/>
</dbReference>
<dbReference type="eggNOG" id="arCOG10368">
    <property type="taxonomic scope" value="Archaea"/>
</dbReference>
<gene>
    <name evidence="3" type="ORF">Natoc_1175</name>
</gene>
<keyword evidence="2" id="KW-0812">Transmembrane</keyword>
<evidence type="ECO:0000256" key="2">
    <source>
        <dbReference type="SAM" id="Phobius"/>
    </source>
</evidence>
<dbReference type="KEGG" id="nou:Natoc_1175"/>
<dbReference type="STRING" id="694430.Natoc_1175"/>
<feature type="compositionally biased region" description="Low complexity" evidence="1">
    <location>
        <begin position="490"/>
        <end position="508"/>
    </location>
</feature>
<keyword evidence="2" id="KW-0472">Membrane</keyword>
<dbReference type="EMBL" id="CP003929">
    <property type="protein sequence ID" value="AGB37012.1"/>
    <property type="molecule type" value="Genomic_DNA"/>
</dbReference>
<organism evidence="3 4">
    <name type="scientific">Natronococcus occultus SP4</name>
    <dbReference type="NCBI Taxonomy" id="694430"/>
    <lineage>
        <taxon>Archaea</taxon>
        <taxon>Methanobacteriati</taxon>
        <taxon>Methanobacteriota</taxon>
        <taxon>Stenosarchaea group</taxon>
        <taxon>Halobacteria</taxon>
        <taxon>Halobacteriales</taxon>
        <taxon>Natrialbaceae</taxon>
        <taxon>Natronococcus</taxon>
    </lineage>
</organism>
<dbReference type="InterPro" id="IPR045782">
    <property type="entry name" value="TrbL_3"/>
</dbReference>
<dbReference type="eggNOG" id="arCOG07767">
    <property type="taxonomic scope" value="Archaea"/>
</dbReference>
<keyword evidence="2" id="KW-1133">Transmembrane helix</keyword>
<sequence>MKLLRIILVVAVLCTAGALAVPGLAAADAGLAPDGVVLQTEDVDDEDVSVWSPPGNDTDEADDEDDETGASGDSDFGPSDDVSLEENETDGDGFDPEAVESVDGVTQDDLENGTITPEEYQELSEAQEQLEGDSRSPLGGGITDTIGDTASSALNPADAAEQVWERLTEMFASAMTMFVEEVFNQALGTPTINNDGAFGILGTPEAIEEGEQTPANTEAGQYDAFASENYVTVYEEIYLGLVMPMAMSIMFLLALLMLVAPAVTAITRRKVGSILASGVFVVLMIVAIWEFATLLHALSDAATQLFLPDGEDVLDSEVTTYSGGVASALILYFKGWVGGASLALIHATRHVLLFVYPAVLPIFFILAYWGGHRRVKQVGSFFIWQWYGLLVMNIPTAVLLAFANAVGWQLFPWDLLNFVATLGIFALAVMIPFAVSGSFFLIGLSMRGAAVGTASSAISKYAPSPRPASVFGGDRTRSAKERLKRGGSKAGAAAANRSKAAAQRAKSSVNSRRPIRTDGGQSSESGSTSTSRTSSRSPPNSTDGTGVTPNQRRKAAKQRENRARNAKQASRARQQLDHYRK</sequence>
<feature type="compositionally biased region" description="Acidic residues" evidence="1">
    <location>
        <begin position="82"/>
        <end position="99"/>
    </location>
</feature>
<feature type="region of interest" description="Disordered" evidence="1">
    <location>
        <begin position="41"/>
        <end position="99"/>
    </location>
</feature>
<proteinExistence type="predicted"/>
<feature type="transmembrane region" description="Helical" evidence="2">
    <location>
        <begin position="415"/>
        <end position="442"/>
    </location>
</feature>
<feature type="transmembrane region" description="Helical" evidence="2">
    <location>
        <begin position="237"/>
        <end position="259"/>
    </location>
</feature>
<dbReference type="Pfam" id="PF19590">
    <property type="entry name" value="TrbL_3"/>
    <property type="match status" value="1"/>
</dbReference>
<feature type="transmembrane region" description="Helical" evidence="2">
    <location>
        <begin position="381"/>
        <end position="403"/>
    </location>
</feature>
<evidence type="ECO:0000256" key="1">
    <source>
        <dbReference type="SAM" id="MobiDB-lite"/>
    </source>
</evidence>
<dbReference type="AlphaFoldDB" id="L0JVF5"/>
<dbReference type="HOGENOM" id="CLU_468998_0_0_2"/>
<feature type="transmembrane region" description="Helical" evidence="2">
    <location>
        <begin position="351"/>
        <end position="369"/>
    </location>
</feature>
<evidence type="ECO:0000313" key="4">
    <source>
        <dbReference type="Proteomes" id="UP000010878"/>
    </source>
</evidence>
<feature type="compositionally biased region" description="Low complexity" evidence="1">
    <location>
        <begin position="522"/>
        <end position="542"/>
    </location>
</feature>
<feature type="region of interest" description="Disordered" evidence="1">
    <location>
        <begin position="459"/>
        <end position="581"/>
    </location>
</feature>
<protein>
    <submittedName>
        <fullName evidence="3">Uncharacterized protein</fullName>
    </submittedName>
</protein>
<keyword evidence="4" id="KW-1185">Reference proteome</keyword>